<accession>A0ABN4FTB7</accession>
<proteinExistence type="predicted"/>
<name>A0ABN4FTB7_9BURK</name>
<keyword evidence="2" id="KW-1185">Reference proteome</keyword>
<dbReference type="EMBL" id="CP010897">
    <property type="protein sequence ID" value="AJP57871.1"/>
    <property type="molecule type" value="Genomic_DNA"/>
</dbReference>
<gene>
    <name evidence="1" type="ORF">UC34_14580</name>
</gene>
<protein>
    <submittedName>
        <fullName evidence="1">Uncharacterized protein</fullName>
    </submittedName>
</protein>
<evidence type="ECO:0000313" key="1">
    <source>
        <dbReference type="EMBL" id="AJP57871.1"/>
    </source>
</evidence>
<evidence type="ECO:0000313" key="2">
    <source>
        <dbReference type="Proteomes" id="UP000035085"/>
    </source>
</evidence>
<dbReference type="Proteomes" id="UP000035085">
    <property type="component" value="Chromosome"/>
</dbReference>
<sequence>MGLNTAALNTAPDPCGETVVANRRHKDGATRSRAALLTTSGTQPQRAPESACVNAALAACRRASILSA</sequence>
<organism evidence="1 2">
    <name type="scientific">Pandoraea vervacti</name>
    <dbReference type="NCBI Taxonomy" id="656178"/>
    <lineage>
        <taxon>Bacteria</taxon>
        <taxon>Pseudomonadati</taxon>
        <taxon>Pseudomonadota</taxon>
        <taxon>Betaproteobacteria</taxon>
        <taxon>Burkholderiales</taxon>
        <taxon>Burkholderiaceae</taxon>
        <taxon>Pandoraea</taxon>
    </lineage>
</organism>
<reference evidence="2" key="1">
    <citation type="submission" date="2015-02" db="EMBL/GenBank/DDBJ databases">
        <title>Complete Genome Sequencing of Pandoraea vervacti NS15 sp. nov.</title>
        <authorList>
            <person name="Chan K.-G."/>
        </authorList>
    </citation>
    <scope>NUCLEOTIDE SEQUENCE [LARGE SCALE GENOMIC DNA]</scope>
    <source>
        <strain evidence="2">NS15</strain>
    </source>
</reference>